<evidence type="ECO:0000313" key="1">
    <source>
        <dbReference type="EMBL" id="TNV76787.1"/>
    </source>
</evidence>
<gene>
    <name evidence="1" type="ORF">FGO68_gene16000</name>
</gene>
<organism evidence="1 2">
    <name type="scientific">Halteria grandinella</name>
    <dbReference type="NCBI Taxonomy" id="5974"/>
    <lineage>
        <taxon>Eukaryota</taxon>
        <taxon>Sar</taxon>
        <taxon>Alveolata</taxon>
        <taxon>Ciliophora</taxon>
        <taxon>Intramacronucleata</taxon>
        <taxon>Spirotrichea</taxon>
        <taxon>Stichotrichia</taxon>
        <taxon>Sporadotrichida</taxon>
        <taxon>Halteriidae</taxon>
        <taxon>Halteria</taxon>
    </lineage>
</organism>
<name>A0A8J8SZN0_HALGN</name>
<sequence length="256" mass="29489">MNYTEKVEDNAHSPLVPSYHIHPLDIYFGGDQDDYNGQQQNDNHIFRDDENISQEDSASSAQLSVHFARDSHIFNDNAQPPHEDLQQEEVNGEIMEGDKEFKEGIGIDVEEPDLDPGDEVPQREGLERQMKSPSRFFVVEPAQFILGKDFDMRHQSFIQNQNLELLPIPPHPIRLNHHSSSGVEAYLPPLPIALSEDDSTNDLLRFILQYLRRIDQRLISLEGRMDRVVTEIQTPRLVQQFQNCADKFQFSVAKQI</sequence>
<protein>
    <submittedName>
        <fullName evidence="1">Uncharacterized protein</fullName>
    </submittedName>
</protein>
<dbReference type="EMBL" id="RRYP01012964">
    <property type="protein sequence ID" value="TNV76787.1"/>
    <property type="molecule type" value="Genomic_DNA"/>
</dbReference>
<accession>A0A8J8SZN0</accession>
<reference evidence="1" key="1">
    <citation type="submission" date="2019-06" db="EMBL/GenBank/DDBJ databases">
        <authorList>
            <person name="Zheng W."/>
        </authorList>
    </citation>
    <scope>NUCLEOTIDE SEQUENCE</scope>
    <source>
        <strain evidence="1">QDHG01</strain>
    </source>
</reference>
<keyword evidence="2" id="KW-1185">Reference proteome</keyword>
<proteinExistence type="predicted"/>
<dbReference type="AlphaFoldDB" id="A0A8J8SZN0"/>
<evidence type="ECO:0000313" key="2">
    <source>
        <dbReference type="Proteomes" id="UP000785679"/>
    </source>
</evidence>
<comment type="caution">
    <text evidence="1">The sequence shown here is derived from an EMBL/GenBank/DDBJ whole genome shotgun (WGS) entry which is preliminary data.</text>
</comment>
<dbReference type="Proteomes" id="UP000785679">
    <property type="component" value="Unassembled WGS sequence"/>
</dbReference>